<gene>
    <name evidence="1" type="ORF">DERF_009176</name>
</gene>
<comment type="caution">
    <text evidence="1">The sequence shown here is derived from an EMBL/GenBank/DDBJ whole genome shotgun (WGS) entry which is preliminary data.</text>
</comment>
<dbReference type="AlphaFoldDB" id="A0A922L2A5"/>
<organism evidence="1 2">
    <name type="scientific">Dermatophagoides farinae</name>
    <name type="common">American house dust mite</name>
    <dbReference type="NCBI Taxonomy" id="6954"/>
    <lineage>
        <taxon>Eukaryota</taxon>
        <taxon>Metazoa</taxon>
        <taxon>Ecdysozoa</taxon>
        <taxon>Arthropoda</taxon>
        <taxon>Chelicerata</taxon>
        <taxon>Arachnida</taxon>
        <taxon>Acari</taxon>
        <taxon>Acariformes</taxon>
        <taxon>Sarcoptiformes</taxon>
        <taxon>Astigmata</taxon>
        <taxon>Psoroptidia</taxon>
        <taxon>Analgoidea</taxon>
        <taxon>Pyroglyphidae</taxon>
        <taxon>Dermatophagoidinae</taxon>
        <taxon>Dermatophagoides</taxon>
    </lineage>
</organism>
<dbReference type="EMBL" id="ASGP02000004">
    <property type="protein sequence ID" value="KAH9510666.1"/>
    <property type="molecule type" value="Genomic_DNA"/>
</dbReference>
<evidence type="ECO:0000313" key="2">
    <source>
        <dbReference type="Proteomes" id="UP000790347"/>
    </source>
</evidence>
<sequence length="59" mass="6724">MANYSTIDNLKQALSNMKEALATYPRTQGRPGKSRGLVQSQLEKREALKKLRNFQKMIA</sequence>
<dbReference type="Proteomes" id="UP000790347">
    <property type="component" value="Unassembled WGS sequence"/>
</dbReference>
<protein>
    <submittedName>
        <fullName evidence="1">Uncharacterized protein</fullName>
    </submittedName>
</protein>
<name>A0A922L2A5_DERFA</name>
<proteinExistence type="predicted"/>
<reference evidence="1" key="2">
    <citation type="journal article" date="2022" name="Res Sq">
        <title>Comparative Genomics Reveals Insights into the Divergent Evolution of Astigmatic Mites and Household Pest Adaptations.</title>
        <authorList>
            <person name="Xiong Q."/>
            <person name="Wan A.T.-Y."/>
            <person name="Liu X.-Y."/>
            <person name="Fung C.S.-H."/>
            <person name="Xiao X."/>
            <person name="Malainual N."/>
            <person name="Hou J."/>
            <person name="Wang L."/>
            <person name="Wang M."/>
            <person name="Yang K."/>
            <person name="Cui Y."/>
            <person name="Leung E."/>
            <person name="Nong W."/>
            <person name="Shin S.-K."/>
            <person name="Au S."/>
            <person name="Jeong K.Y."/>
            <person name="Chew F.T."/>
            <person name="Hui J."/>
            <person name="Leung T.F."/>
            <person name="Tungtrongchitr A."/>
            <person name="Zhong N."/>
            <person name="Liu Z."/>
            <person name="Tsui S."/>
        </authorList>
    </citation>
    <scope>NUCLEOTIDE SEQUENCE</scope>
    <source>
        <strain evidence="1">Derf</strain>
        <tissue evidence="1">Whole organism</tissue>
    </source>
</reference>
<keyword evidence="2" id="KW-1185">Reference proteome</keyword>
<accession>A0A922L2A5</accession>
<reference evidence="1" key="1">
    <citation type="submission" date="2013-05" db="EMBL/GenBank/DDBJ databases">
        <authorList>
            <person name="Yim A.K.Y."/>
            <person name="Chan T.F."/>
            <person name="Ji K.M."/>
            <person name="Liu X.Y."/>
            <person name="Zhou J.W."/>
            <person name="Li R.Q."/>
            <person name="Yang K.Y."/>
            <person name="Li J."/>
            <person name="Li M."/>
            <person name="Law P.T.W."/>
            <person name="Wu Y.L."/>
            <person name="Cai Z.L."/>
            <person name="Qin H."/>
            <person name="Bao Y."/>
            <person name="Leung R.K.K."/>
            <person name="Ng P.K.S."/>
            <person name="Zou J."/>
            <person name="Zhong X.J."/>
            <person name="Ran P.X."/>
            <person name="Zhong N.S."/>
            <person name="Liu Z.G."/>
            <person name="Tsui S.K.W."/>
        </authorList>
    </citation>
    <scope>NUCLEOTIDE SEQUENCE</scope>
    <source>
        <strain evidence="1">Derf</strain>
        <tissue evidence="1">Whole organism</tissue>
    </source>
</reference>
<evidence type="ECO:0000313" key="1">
    <source>
        <dbReference type="EMBL" id="KAH9510666.1"/>
    </source>
</evidence>